<evidence type="ECO:0000259" key="5">
    <source>
        <dbReference type="Pfam" id="PF08281"/>
    </source>
</evidence>
<evidence type="ECO:0000256" key="4">
    <source>
        <dbReference type="ARBA" id="ARBA00023163"/>
    </source>
</evidence>
<evidence type="ECO:0000256" key="2">
    <source>
        <dbReference type="ARBA" id="ARBA00023015"/>
    </source>
</evidence>
<evidence type="ECO:0000256" key="1">
    <source>
        <dbReference type="ARBA" id="ARBA00010641"/>
    </source>
</evidence>
<dbReference type="RefSeq" id="WP_079721902.1">
    <property type="nucleotide sequence ID" value="NZ_FUYY01000008.1"/>
</dbReference>
<dbReference type="SUPFAM" id="SSF88946">
    <property type="entry name" value="Sigma2 domain of RNA polymerase sigma factors"/>
    <property type="match status" value="1"/>
</dbReference>
<evidence type="ECO:0000256" key="3">
    <source>
        <dbReference type="ARBA" id="ARBA00023082"/>
    </source>
</evidence>
<dbReference type="Proteomes" id="UP000190230">
    <property type="component" value="Unassembled WGS sequence"/>
</dbReference>
<dbReference type="Pfam" id="PF08281">
    <property type="entry name" value="Sigma70_r4_2"/>
    <property type="match status" value="1"/>
</dbReference>
<accession>A0A1T5E9E1</accession>
<dbReference type="InterPro" id="IPR013324">
    <property type="entry name" value="RNA_pol_sigma_r3/r4-like"/>
</dbReference>
<dbReference type="InterPro" id="IPR013325">
    <property type="entry name" value="RNA_pol_sigma_r2"/>
</dbReference>
<dbReference type="OrthoDB" id="9150024at2"/>
<dbReference type="NCBIfam" id="TIGR02937">
    <property type="entry name" value="sigma70-ECF"/>
    <property type="match status" value="1"/>
</dbReference>
<dbReference type="PANTHER" id="PTHR43133:SF46">
    <property type="entry name" value="RNA POLYMERASE SIGMA-70 FACTOR ECF SUBFAMILY"/>
    <property type="match status" value="1"/>
</dbReference>
<dbReference type="InterPro" id="IPR039425">
    <property type="entry name" value="RNA_pol_sigma-70-like"/>
</dbReference>
<dbReference type="AlphaFoldDB" id="A0A1T5E9E1"/>
<organism evidence="6 7">
    <name type="scientific">Salegentibacter holothuriorum</name>
    <dbReference type="NCBI Taxonomy" id="241145"/>
    <lineage>
        <taxon>Bacteria</taxon>
        <taxon>Pseudomonadati</taxon>
        <taxon>Bacteroidota</taxon>
        <taxon>Flavobacteriia</taxon>
        <taxon>Flavobacteriales</taxon>
        <taxon>Flavobacteriaceae</taxon>
        <taxon>Salegentibacter</taxon>
    </lineage>
</organism>
<keyword evidence="7" id="KW-1185">Reference proteome</keyword>
<reference evidence="7" key="1">
    <citation type="submission" date="2017-02" db="EMBL/GenBank/DDBJ databases">
        <authorList>
            <person name="Varghese N."/>
            <person name="Submissions S."/>
        </authorList>
    </citation>
    <scope>NUCLEOTIDE SEQUENCE [LARGE SCALE GENOMIC DNA]</scope>
    <source>
        <strain evidence="7">DSM 23405</strain>
    </source>
</reference>
<sequence>MEYIEGNRIFKEEVDGHFNKYLIGFNRKNNNNARIPDSKDSSEINSNVHSEAAEKLAEEFWKKIKKGNMDALGQLYDLYVDELFFYGMEKVNDKTRVMDAIHDLFVDLYKYRSNITTPTNVKYYLLKSLKRKVYRKQSSKKCIDLQDSFFETKQTDAELSCEEKIIEGEYSKEKKDKLKTALTFLTRRQQKALHLRYTENRPYNEIADTMNISIATSRTLVYRALTVLKKHCISLLLTISGIFF</sequence>
<dbReference type="EMBL" id="FUYY01000008">
    <property type="protein sequence ID" value="SKB80441.1"/>
    <property type="molecule type" value="Genomic_DNA"/>
</dbReference>
<dbReference type="InterPro" id="IPR013249">
    <property type="entry name" value="RNA_pol_sigma70_r4_t2"/>
</dbReference>
<dbReference type="STRING" id="241145.SAMN05660776_3079"/>
<dbReference type="Gene3D" id="1.10.10.10">
    <property type="entry name" value="Winged helix-like DNA-binding domain superfamily/Winged helix DNA-binding domain"/>
    <property type="match status" value="1"/>
</dbReference>
<evidence type="ECO:0000313" key="6">
    <source>
        <dbReference type="EMBL" id="SKB80441.1"/>
    </source>
</evidence>
<dbReference type="CDD" id="cd06171">
    <property type="entry name" value="Sigma70_r4"/>
    <property type="match status" value="1"/>
</dbReference>
<keyword evidence="3" id="KW-0731">Sigma factor</keyword>
<evidence type="ECO:0000313" key="7">
    <source>
        <dbReference type="Proteomes" id="UP000190230"/>
    </source>
</evidence>
<dbReference type="Gene3D" id="1.10.1740.10">
    <property type="match status" value="1"/>
</dbReference>
<keyword evidence="4" id="KW-0804">Transcription</keyword>
<proteinExistence type="inferred from homology"/>
<dbReference type="GO" id="GO:0006352">
    <property type="term" value="P:DNA-templated transcription initiation"/>
    <property type="evidence" value="ECO:0007669"/>
    <property type="project" value="InterPro"/>
</dbReference>
<dbReference type="InterPro" id="IPR014284">
    <property type="entry name" value="RNA_pol_sigma-70_dom"/>
</dbReference>
<dbReference type="GO" id="GO:0016987">
    <property type="term" value="F:sigma factor activity"/>
    <property type="evidence" value="ECO:0007669"/>
    <property type="project" value="UniProtKB-KW"/>
</dbReference>
<comment type="similarity">
    <text evidence="1">Belongs to the sigma-70 factor family. ECF subfamily.</text>
</comment>
<dbReference type="PANTHER" id="PTHR43133">
    <property type="entry name" value="RNA POLYMERASE ECF-TYPE SIGMA FACTO"/>
    <property type="match status" value="1"/>
</dbReference>
<protein>
    <submittedName>
        <fullName evidence="6">RNA polymerase sigma factor, sigma-70 family</fullName>
    </submittedName>
</protein>
<dbReference type="GO" id="GO:0003677">
    <property type="term" value="F:DNA binding"/>
    <property type="evidence" value="ECO:0007669"/>
    <property type="project" value="InterPro"/>
</dbReference>
<feature type="domain" description="RNA polymerase sigma factor 70 region 4 type 2" evidence="5">
    <location>
        <begin position="177"/>
        <end position="225"/>
    </location>
</feature>
<name>A0A1T5E9E1_9FLAO</name>
<gene>
    <name evidence="6" type="ORF">SAMN05660776_3079</name>
</gene>
<keyword evidence="2" id="KW-0805">Transcription regulation</keyword>
<dbReference type="SUPFAM" id="SSF88659">
    <property type="entry name" value="Sigma3 and sigma4 domains of RNA polymerase sigma factors"/>
    <property type="match status" value="1"/>
</dbReference>
<dbReference type="InterPro" id="IPR036388">
    <property type="entry name" value="WH-like_DNA-bd_sf"/>
</dbReference>